<protein>
    <recommendedName>
        <fullName evidence="4">Secreted protein</fullName>
    </recommendedName>
</protein>
<gene>
    <name evidence="2" type="ORF">HDK90DRAFT_343062</name>
</gene>
<dbReference type="EMBL" id="JBBWRZ010000009">
    <property type="protein sequence ID" value="KAK8228971.1"/>
    <property type="molecule type" value="Genomic_DNA"/>
</dbReference>
<dbReference type="Proteomes" id="UP001492380">
    <property type="component" value="Unassembled WGS sequence"/>
</dbReference>
<evidence type="ECO:0000313" key="2">
    <source>
        <dbReference type="EMBL" id="KAK8228971.1"/>
    </source>
</evidence>
<accession>A0ABR1YG58</accession>
<proteinExistence type="predicted"/>
<feature type="region of interest" description="Disordered" evidence="1">
    <location>
        <begin position="102"/>
        <end position="132"/>
    </location>
</feature>
<evidence type="ECO:0008006" key="4">
    <source>
        <dbReference type="Google" id="ProtNLM"/>
    </source>
</evidence>
<evidence type="ECO:0000256" key="1">
    <source>
        <dbReference type="SAM" id="MobiDB-lite"/>
    </source>
</evidence>
<organism evidence="2 3">
    <name type="scientific">Phyllosticta capitalensis</name>
    <dbReference type="NCBI Taxonomy" id="121624"/>
    <lineage>
        <taxon>Eukaryota</taxon>
        <taxon>Fungi</taxon>
        <taxon>Dikarya</taxon>
        <taxon>Ascomycota</taxon>
        <taxon>Pezizomycotina</taxon>
        <taxon>Dothideomycetes</taxon>
        <taxon>Dothideomycetes incertae sedis</taxon>
        <taxon>Botryosphaeriales</taxon>
        <taxon>Phyllostictaceae</taxon>
        <taxon>Phyllosticta</taxon>
    </lineage>
</organism>
<comment type="caution">
    <text evidence="2">The sequence shown here is derived from an EMBL/GenBank/DDBJ whole genome shotgun (WGS) entry which is preliminary data.</text>
</comment>
<evidence type="ECO:0000313" key="3">
    <source>
        <dbReference type="Proteomes" id="UP001492380"/>
    </source>
</evidence>
<name>A0ABR1YG58_9PEZI</name>
<sequence length="132" mass="14197">MFFVSLLACSYRAMTGTTRPRRVEVWCGVLRKVPPSPALRCAAPSPPSASTAPALHSRLLCSSISSFTSSDHLIHLASSMQSPADVSSCNSCLVMCASASTETYAPHSQSSDTATFGSLAPRRFETSRRRRK</sequence>
<feature type="compositionally biased region" description="Basic and acidic residues" evidence="1">
    <location>
        <begin position="122"/>
        <end position="132"/>
    </location>
</feature>
<reference evidence="2 3" key="1">
    <citation type="submission" date="2024-04" db="EMBL/GenBank/DDBJ databases">
        <title>Phyllosticta paracitricarpa is synonymous to the EU quarantine fungus P. citricarpa based on phylogenomic analyses.</title>
        <authorList>
            <consortium name="Lawrence Berkeley National Laboratory"/>
            <person name="Van Ingen-Buijs V.A."/>
            <person name="Van Westerhoven A.C."/>
            <person name="Haridas S."/>
            <person name="Skiadas P."/>
            <person name="Martin F."/>
            <person name="Groenewald J.Z."/>
            <person name="Crous P.W."/>
            <person name="Seidl M.F."/>
        </authorList>
    </citation>
    <scope>NUCLEOTIDE SEQUENCE [LARGE SCALE GENOMIC DNA]</scope>
    <source>
        <strain evidence="2 3">CBS 123374</strain>
    </source>
</reference>
<feature type="compositionally biased region" description="Polar residues" evidence="1">
    <location>
        <begin position="102"/>
        <end position="116"/>
    </location>
</feature>
<keyword evidence="3" id="KW-1185">Reference proteome</keyword>